<dbReference type="Proteomes" id="UP000292702">
    <property type="component" value="Unassembled WGS sequence"/>
</dbReference>
<dbReference type="OrthoDB" id="3046363at2759"/>
<keyword evidence="3" id="KW-1185">Reference proteome</keyword>
<feature type="compositionally biased region" description="Polar residues" evidence="1">
    <location>
        <begin position="7"/>
        <end position="36"/>
    </location>
</feature>
<dbReference type="EMBL" id="RWJN01000233">
    <property type="protein sequence ID" value="TCD64494.1"/>
    <property type="molecule type" value="Genomic_DNA"/>
</dbReference>
<evidence type="ECO:0000313" key="2">
    <source>
        <dbReference type="EMBL" id="TCD64494.1"/>
    </source>
</evidence>
<protein>
    <submittedName>
        <fullName evidence="2">Uncharacterized protein</fullName>
    </submittedName>
</protein>
<evidence type="ECO:0000256" key="1">
    <source>
        <dbReference type="SAM" id="MobiDB-lite"/>
    </source>
</evidence>
<proteinExistence type="predicted"/>
<sequence>MVVGGTRQMQDASSSGCTPGPSNFQDLLSSPVSTAQHRQDARQSIDSAIASCLEAIAGYQTTLRKLSAKRNLCADISILPDEVLGEIMWFSIPTGSDDGSRRGSLAVLPLSHVSRHWRDVAMSYPKLWTYITMSCVATEEQLDTLLHRAKSYPLCLTVSWTHMRTSRLRRLRAGWINLLRRSPRVQALTFRPDVDDDFRIFPYVLNNFSSSRHTVSLLDLRYLVLELEAYREELPDLAFPNLIGFKLSTSADPSVITTHWLMQTICAMPALKELALAGTFLPSTVSSEDDQYEPVPLPHLTKFTISGRMAHLKWILEHITIPPSADIELSCLSQNSRRWRGHTAVAAHLSRLLHERMAGEPTSVHHQADAGIDFVGHVAAVCINVDLDDEDNLTYRLVLMPRPARASSASRDPKLHCGRIDLNLQSNRRQHVEDVWDALPLENIHSLLLFEGTASDDVWKLHLRQGFVARALDRMRGVRSFATQWSPQLLKDLLLPEERADQPLFPQMHFLALLSGVRTQMPASAPVLKQVLTELEAERELLGGVLLVGNDVPEDAVESLKSQVLRTNVNWTI</sequence>
<organism evidence="2 3">
    <name type="scientific">Steccherinum ochraceum</name>
    <dbReference type="NCBI Taxonomy" id="92696"/>
    <lineage>
        <taxon>Eukaryota</taxon>
        <taxon>Fungi</taxon>
        <taxon>Dikarya</taxon>
        <taxon>Basidiomycota</taxon>
        <taxon>Agaricomycotina</taxon>
        <taxon>Agaricomycetes</taxon>
        <taxon>Polyporales</taxon>
        <taxon>Steccherinaceae</taxon>
        <taxon>Steccherinum</taxon>
    </lineage>
</organism>
<comment type="caution">
    <text evidence="2">The sequence shown here is derived from an EMBL/GenBank/DDBJ whole genome shotgun (WGS) entry which is preliminary data.</text>
</comment>
<evidence type="ECO:0000313" key="3">
    <source>
        <dbReference type="Proteomes" id="UP000292702"/>
    </source>
</evidence>
<name>A0A4R0RQ22_9APHY</name>
<dbReference type="AlphaFoldDB" id="A0A4R0RQ22"/>
<accession>A0A4R0RQ22</accession>
<feature type="region of interest" description="Disordered" evidence="1">
    <location>
        <begin position="1"/>
        <end position="36"/>
    </location>
</feature>
<reference evidence="2 3" key="1">
    <citation type="submission" date="2018-11" db="EMBL/GenBank/DDBJ databases">
        <title>Genome assembly of Steccherinum ochraceum LE-BIN_3174, the white-rot fungus of the Steccherinaceae family (The Residual Polyporoid clade, Polyporales, Basidiomycota).</title>
        <authorList>
            <person name="Fedorova T.V."/>
            <person name="Glazunova O.A."/>
            <person name="Landesman E.O."/>
            <person name="Moiseenko K.V."/>
            <person name="Psurtseva N.V."/>
            <person name="Savinova O.S."/>
            <person name="Shakhova N.V."/>
            <person name="Tyazhelova T.V."/>
            <person name="Vasina D.V."/>
        </authorList>
    </citation>
    <scope>NUCLEOTIDE SEQUENCE [LARGE SCALE GENOMIC DNA]</scope>
    <source>
        <strain evidence="2 3">LE-BIN_3174</strain>
    </source>
</reference>
<gene>
    <name evidence="2" type="ORF">EIP91_004022</name>
</gene>